<organism evidence="1 2">
    <name type="scientific">Candidatus Sodalis endolongispinus</name>
    <dbReference type="NCBI Taxonomy" id="2812662"/>
    <lineage>
        <taxon>Bacteria</taxon>
        <taxon>Pseudomonadati</taxon>
        <taxon>Pseudomonadota</taxon>
        <taxon>Gammaproteobacteria</taxon>
        <taxon>Enterobacterales</taxon>
        <taxon>Bruguierivoracaceae</taxon>
        <taxon>Sodalis</taxon>
    </lineage>
</organism>
<sequence>MPRLLMWSLRRLVIAIVIRSATGYKFFSKAGQAAKTAHDDKISLPNDWWDYFFATRPRPAANISELLLLIPHGKHEFSIVASNGISQ</sequence>
<keyword evidence="2" id="KW-1185">Reference proteome</keyword>
<gene>
    <name evidence="1" type="ORF">JZM24_11735</name>
</gene>
<comment type="caution">
    <text evidence="1">The sequence shown here is derived from an EMBL/GenBank/DDBJ whole genome shotgun (WGS) entry which is preliminary data.</text>
</comment>
<proteinExistence type="predicted"/>
<dbReference type="Proteomes" id="UP000811282">
    <property type="component" value="Unassembled WGS sequence"/>
</dbReference>
<dbReference type="RefSeq" id="WP_215669752.1">
    <property type="nucleotide sequence ID" value="NZ_JAFJYC010000001.1"/>
</dbReference>
<reference evidence="1 2" key="1">
    <citation type="journal article" date="2021" name="Genome Biol. Evol.">
        <title>The evolution of interdependence in a four-way mealybug symbiosis.</title>
        <authorList>
            <person name="Garber A.I."/>
            <person name="Kupper M."/>
            <person name="Laetsch D.R."/>
            <person name="Weldon S.R."/>
            <person name="Ladinsky M.S."/>
            <person name="Bjorkman P.J."/>
            <person name="McCutcheon J.P."/>
        </authorList>
    </citation>
    <scope>NUCLEOTIDE SEQUENCE [LARGE SCALE GENOMIC DNA]</scope>
    <source>
        <strain evidence="1">SOD</strain>
    </source>
</reference>
<protein>
    <submittedName>
        <fullName evidence="1">Uncharacterized protein</fullName>
    </submittedName>
</protein>
<dbReference type="EMBL" id="JAFJYC010000001">
    <property type="protein sequence ID" value="MBT9432627.1"/>
    <property type="molecule type" value="Genomic_DNA"/>
</dbReference>
<evidence type="ECO:0000313" key="2">
    <source>
        <dbReference type="Proteomes" id="UP000811282"/>
    </source>
</evidence>
<accession>A0ABS5YCD0</accession>
<evidence type="ECO:0000313" key="1">
    <source>
        <dbReference type="EMBL" id="MBT9432627.1"/>
    </source>
</evidence>
<name>A0ABS5YCD0_9GAMM</name>